<dbReference type="InterPro" id="IPR017441">
    <property type="entry name" value="Protein_kinase_ATP_BS"/>
</dbReference>
<dbReference type="PANTHER" id="PTHR24347">
    <property type="entry name" value="SERINE/THREONINE-PROTEIN KINASE"/>
    <property type="match status" value="1"/>
</dbReference>
<dbReference type="SUPFAM" id="SSF56112">
    <property type="entry name" value="Protein kinase-like (PK-like)"/>
    <property type="match status" value="1"/>
</dbReference>
<name>A0A1Q9DKB4_SYMMI</name>
<feature type="region of interest" description="Disordered" evidence="5">
    <location>
        <begin position="160"/>
        <end position="218"/>
    </location>
</feature>
<accession>A0A1Q9DKB4</accession>
<evidence type="ECO:0000313" key="7">
    <source>
        <dbReference type="EMBL" id="OLP95614.1"/>
    </source>
</evidence>
<feature type="compositionally biased region" description="Basic and acidic residues" evidence="5">
    <location>
        <begin position="506"/>
        <end position="517"/>
    </location>
</feature>
<evidence type="ECO:0000256" key="2">
    <source>
        <dbReference type="ARBA" id="ARBA00022741"/>
    </source>
</evidence>
<feature type="binding site" evidence="4">
    <location>
        <position position="269"/>
    </location>
    <ligand>
        <name>ATP</name>
        <dbReference type="ChEBI" id="CHEBI:30616"/>
    </ligand>
</feature>
<dbReference type="GO" id="GO:0004672">
    <property type="term" value="F:protein kinase activity"/>
    <property type="evidence" value="ECO:0007669"/>
    <property type="project" value="InterPro"/>
</dbReference>
<comment type="subunit">
    <text evidence="1">Monomer.</text>
</comment>
<evidence type="ECO:0000256" key="1">
    <source>
        <dbReference type="ARBA" id="ARBA00011245"/>
    </source>
</evidence>
<sequence length="709" mass="77911">MAGAFAHSLPEVETRKALGIAASYIRGLAELLCADGMCMVVSNMPARHRHLADLFQIAEVVKLHPEEEPFGPCLYICRRRNSDAEIEVSKEEMYPAKEERCFRQHNAAMRVENAVLALLFLFGLRGECLMVLATKTRHDLSCLRFAVCLVLETGGMGGCGSKSRVEATQPKASKAPEPQISNLHSDPSGQPIDAGAGHNAGTAKAAKQPSPAKGDLSKLQAPADDVQLVLSAGDIRDKYEILAVLGSGSFGEVKEIRVKAFPDKLRAVKITERQVDDKGEKGQKKLDSLAMFRKEVELLRSLKHPNIVRVWDVYETSHYLYVVMDLCRGGELFEMINEMDRLSENDTAVIAKQLLGGIDYMHSKGVMHRDIKAENVLLTEWSPTAVVKIIDFGIAARFQRGEMFDKISGSPQYMAPELVGQRYDYRVDMWAFGVLVYFALYGRYPFDGNNVREILLTVLHGTIEWDSDVSIDSKTIAFLKGCLNRKPRKRTTAKAAMSHPWIMSAKKPDAEKHREPTEINISSDILKGDPKNTTPGTEKKVAAEKPETAKDDGGKRSALRVRQDDPSAAAGIGQEATGSQGATEEEGQVDFMLDPNQALEFQDMYSDWKRQTSKDSTASSASQMYPMPNEMAEEEDEDVKQMKAELESDMEGPEAAGLPPMSPLRIGEGQRGGSNLAAGGLNDFSKVVPGMAPSPVSNGVKAESIQSLR</sequence>
<keyword evidence="7" id="KW-0418">Kinase</keyword>
<evidence type="ECO:0000259" key="6">
    <source>
        <dbReference type="PROSITE" id="PS50011"/>
    </source>
</evidence>
<dbReference type="PROSITE" id="PS00107">
    <property type="entry name" value="PROTEIN_KINASE_ATP"/>
    <property type="match status" value="1"/>
</dbReference>
<feature type="region of interest" description="Disordered" evidence="5">
    <location>
        <begin position="489"/>
        <end position="585"/>
    </location>
</feature>
<dbReference type="PROSITE" id="PS50011">
    <property type="entry name" value="PROTEIN_KINASE_DOM"/>
    <property type="match status" value="1"/>
</dbReference>
<comment type="caution">
    <text evidence="7">The sequence shown here is derived from an EMBL/GenBank/DDBJ whole genome shotgun (WGS) entry which is preliminary data.</text>
</comment>
<evidence type="ECO:0000256" key="3">
    <source>
        <dbReference type="ARBA" id="ARBA00022840"/>
    </source>
</evidence>
<reference evidence="7 8" key="1">
    <citation type="submission" date="2016-02" db="EMBL/GenBank/DDBJ databases">
        <title>Genome analysis of coral dinoflagellate symbionts highlights evolutionary adaptations to a symbiotic lifestyle.</title>
        <authorList>
            <person name="Aranda M."/>
            <person name="Li Y."/>
            <person name="Liew Y.J."/>
            <person name="Baumgarten S."/>
            <person name="Simakov O."/>
            <person name="Wilson M."/>
            <person name="Piel J."/>
            <person name="Ashoor H."/>
            <person name="Bougouffa S."/>
            <person name="Bajic V.B."/>
            <person name="Ryu T."/>
            <person name="Ravasi T."/>
            <person name="Bayer T."/>
            <person name="Micklem G."/>
            <person name="Kim H."/>
            <person name="Bhak J."/>
            <person name="Lajeunesse T.C."/>
            <person name="Voolstra C.R."/>
        </authorList>
    </citation>
    <scope>NUCLEOTIDE SEQUENCE [LARGE SCALE GENOMIC DNA]</scope>
    <source>
        <strain evidence="7 8">CCMP2467</strain>
    </source>
</reference>
<protein>
    <submittedName>
        <fullName evidence="7">Calcium-dependent protein kinase 2</fullName>
    </submittedName>
</protein>
<dbReference type="SMART" id="SM00220">
    <property type="entry name" value="S_TKc"/>
    <property type="match status" value="1"/>
</dbReference>
<keyword evidence="8" id="KW-1185">Reference proteome</keyword>
<dbReference type="PROSITE" id="PS00108">
    <property type="entry name" value="PROTEIN_KINASE_ST"/>
    <property type="match status" value="1"/>
</dbReference>
<dbReference type="InterPro" id="IPR008271">
    <property type="entry name" value="Ser/Thr_kinase_AS"/>
</dbReference>
<feature type="compositionally biased region" description="Polar residues" evidence="5">
    <location>
        <begin position="179"/>
        <end position="188"/>
    </location>
</feature>
<evidence type="ECO:0000256" key="4">
    <source>
        <dbReference type="PROSITE-ProRule" id="PRU10141"/>
    </source>
</evidence>
<dbReference type="Proteomes" id="UP000186817">
    <property type="component" value="Unassembled WGS sequence"/>
</dbReference>
<keyword evidence="7" id="KW-0808">Transferase</keyword>
<gene>
    <name evidence="7" type="primary">CPK2</name>
    <name evidence="7" type="ORF">AK812_SmicGene22198</name>
</gene>
<dbReference type="Pfam" id="PF00069">
    <property type="entry name" value="Pkinase"/>
    <property type="match status" value="1"/>
</dbReference>
<keyword evidence="2 4" id="KW-0547">Nucleotide-binding</keyword>
<organism evidence="7 8">
    <name type="scientific">Symbiodinium microadriaticum</name>
    <name type="common">Dinoflagellate</name>
    <name type="synonym">Zooxanthella microadriatica</name>
    <dbReference type="NCBI Taxonomy" id="2951"/>
    <lineage>
        <taxon>Eukaryota</taxon>
        <taxon>Sar</taxon>
        <taxon>Alveolata</taxon>
        <taxon>Dinophyceae</taxon>
        <taxon>Suessiales</taxon>
        <taxon>Symbiodiniaceae</taxon>
        <taxon>Symbiodinium</taxon>
    </lineage>
</organism>
<dbReference type="EMBL" id="LSRX01000496">
    <property type="protein sequence ID" value="OLP95614.1"/>
    <property type="molecule type" value="Genomic_DNA"/>
</dbReference>
<proteinExistence type="predicted"/>
<feature type="domain" description="Protein kinase" evidence="6">
    <location>
        <begin position="239"/>
        <end position="502"/>
    </location>
</feature>
<dbReference type="InterPro" id="IPR000719">
    <property type="entry name" value="Prot_kinase_dom"/>
</dbReference>
<feature type="compositionally biased region" description="Polar residues" evidence="5">
    <location>
        <begin position="614"/>
        <end position="623"/>
    </location>
</feature>
<evidence type="ECO:0000256" key="5">
    <source>
        <dbReference type="SAM" id="MobiDB-lite"/>
    </source>
</evidence>
<dbReference type="GO" id="GO:0005524">
    <property type="term" value="F:ATP binding"/>
    <property type="evidence" value="ECO:0007669"/>
    <property type="project" value="UniProtKB-UniRule"/>
</dbReference>
<evidence type="ECO:0000313" key="8">
    <source>
        <dbReference type="Proteomes" id="UP000186817"/>
    </source>
</evidence>
<keyword evidence="3 4" id="KW-0067">ATP-binding</keyword>
<feature type="region of interest" description="Disordered" evidence="5">
    <location>
        <begin position="609"/>
        <end position="678"/>
    </location>
</feature>
<dbReference type="AlphaFoldDB" id="A0A1Q9DKB4"/>
<feature type="compositionally biased region" description="Basic and acidic residues" evidence="5">
    <location>
        <begin position="537"/>
        <end position="565"/>
    </location>
</feature>
<dbReference type="InterPro" id="IPR011009">
    <property type="entry name" value="Kinase-like_dom_sf"/>
</dbReference>
<dbReference type="OrthoDB" id="193931at2759"/>
<dbReference type="Gene3D" id="1.10.510.10">
    <property type="entry name" value="Transferase(Phosphotransferase) domain 1"/>
    <property type="match status" value="1"/>
</dbReference>
<dbReference type="FunFam" id="1.10.510.10:FF:000571">
    <property type="entry name" value="Maternal embryonic leucine zipper kinase"/>
    <property type="match status" value="1"/>
</dbReference>
<dbReference type="CDD" id="cd05117">
    <property type="entry name" value="STKc_CAMK"/>
    <property type="match status" value="1"/>
</dbReference>